<accession>A0A382Z6I6</accession>
<proteinExistence type="predicted"/>
<organism evidence="1">
    <name type="scientific">marine metagenome</name>
    <dbReference type="NCBI Taxonomy" id="408172"/>
    <lineage>
        <taxon>unclassified sequences</taxon>
        <taxon>metagenomes</taxon>
        <taxon>ecological metagenomes</taxon>
    </lineage>
</organism>
<gene>
    <name evidence="1" type="ORF">METZ01_LOCUS443754</name>
</gene>
<dbReference type="AlphaFoldDB" id="A0A382Z6I6"/>
<reference evidence="1" key="1">
    <citation type="submission" date="2018-05" db="EMBL/GenBank/DDBJ databases">
        <authorList>
            <person name="Lanie J.A."/>
            <person name="Ng W.-L."/>
            <person name="Kazmierczak K.M."/>
            <person name="Andrzejewski T.M."/>
            <person name="Davidsen T.M."/>
            <person name="Wayne K.J."/>
            <person name="Tettelin H."/>
            <person name="Glass J.I."/>
            <person name="Rusch D."/>
            <person name="Podicherti R."/>
            <person name="Tsui H.-C.T."/>
            <person name="Winkler M.E."/>
        </authorList>
    </citation>
    <scope>NUCLEOTIDE SEQUENCE</scope>
</reference>
<protein>
    <recommendedName>
        <fullName evidence="2">Mandelate racemase/muconate lactonizing enzyme N-terminal domain-containing protein</fullName>
    </recommendedName>
</protein>
<evidence type="ECO:0008006" key="2">
    <source>
        <dbReference type="Google" id="ProtNLM"/>
    </source>
</evidence>
<dbReference type="EMBL" id="UINC01181282">
    <property type="protein sequence ID" value="SVD90900.1"/>
    <property type="molecule type" value="Genomic_DNA"/>
</dbReference>
<name>A0A382Z6I6_9ZZZZ</name>
<feature type="non-terminal residue" evidence="1">
    <location>
        <position position="216"/>
    </location>
</feature>
<sequence length="216" mass="24286">MRIVVDQIDCFERPFNLRLPFRYGIVTLEKAIQAFVRVRVSNPTGRHQTGWSAEVMAPKWFDKTPQLSNQANEQQLRESIRIAASTYVKGDPLTPFALHASRYRAIVDNAGQIGLNPLVASYGQALLDRAILDACCQMKEINFFDAINTNLPDIKPSALAADFSHFDMDRHLSTLVPRAQLWLRHTIGMTDALDDADLIGRTVPDDKLPVTLQQVI</sequence>
<evidence type="ECO:0000313" key="1">
    <source>
        <dbReference type="EMBL" id="SVD90900.1"/>
    </source>
</evidence>